<evidence type="ECO:0000313" key="2">
    <source>
        <dbReference type="Proteomes" id="UP000559027"/>
    </source>
</evidence>
<dbReference type="AlphaFoldDB" id="A0A8H5GBT1"/>
<reference evidence="1 2" key="1">
    <citation type="journal article" date="2020" name="ISME J.">
        <title>Uncovering the hidden diversity of litter-decomposition mechanisms in mushroom-forming fungi.</title>
        <authorList>
            <person name="Floudas D."/>
            <person name="Bentzer J."/>
            <person name="Ahren D."/>
            <person name="Johansson T."/>
            <person name="Persson P."/>
            <person name="Tunlid A."/>
        </authorList>
    </citation>
    <scope>NUCLEOTIDE SEQUENCE [LARGE SCALE GENOMIC DNA]</scope>
    <source>
        <strain evidence="1 2">CBS 146.42</strain>
    </source>
</reference>
<comment type="caution">
    <text evidence="1">The sequence shown here is derived from an EMBL/GenBank/DDBJ whole genome shotgun (WGS) entry which is preliminary data.</text>
</comment>
<proteinExistence type="predicted"/>
<evidence type="ECO:0008006" key="3">
    <source>
        <dbReference type="Google" id="ProtNLM"/>
    </source>
</evidence>
<dbReference type="SUPFAM" id="SSF52047">
    <property type="entry name" value="RNI-like"/>
    <property type="match status" value="1"/>
</dbReference>
<accession>A0A8H5GBT1</accession>
<gene>
    <name evidence="1" type="ORF">D9756_002669</name>
</gene>
<name>A0A8H5GBT1_9AGAR</name>
<dbReference type="Proteomes" id="UP000559027">
    <property type="component" value="Unassembled WGS sequence"/>
</dbReference>
<organism evidence="1 2">
    <name type="scientific">Leucocoprinus leucothites</name>
    <dbReference type="NCBI Taxonomy" id="201217"/>
    <lineage>
        <taxon>Eukaryota</taxon>
        <taxon>Fungi</taxon>
        <taxon>Dikarya</taxon>
        <taxon>Basidiomycota</taxon>
        <taxon>Agaricomycotina</taxon>
        <taxon>Agaricomycetes</taxon>
        <taxon>Agaricomycetidae</taxon>
        <taxon>Agaricales</taxon>
        <taxon>Agaricineae</taxon>
        <taxon>Agaricaceae</taxon>
        <taxon>Leucocoprinus</taxon>
    </lineage>
</organism>
<dbReference type="InterPro" id="IPR032675">
    <property type="entry name" value="LRR_dom_sf"/>
</dbReference>
<dbReference type="EMBL" id="JAACJO010000002">
    <property type="protein sequence ID" value="KAF5362104.1"/>
    <property type="molecule type" value="Genomic_DNA"/>
</dbReference>
<sequence>MSLTKLPTEVLTSIFQFTAPPPVPFPLEDDLPRPTRPFLYPTTLGAVALLWREVVWSTPSLWTSFCCPMSMWQREDRDSPSTLLLLHLQNSKTLPLQLAFSWDEMHEDEMTLFSPIVDPILIASFPRIKTLTLQRPLAKAWFNHLGNLSGVVQLTIEWIIPDITPLDLTQCHSLHHINLNGWLFHTHKLPRSLTSLHLKRIPIDACIELFLQHPSSLVEISLSSSINPFYYRHEFLQLPRPPVVFERLEVLSWEIGREDWDDYFLKHAHTPALRRLRVVNPHIIPVYRQRERHEGECLFLKRLPSTLSTLELHRVEGTDWPSYSSLFESNLMVEHLVLVNCNLDVIVDLINRLTPPENATSASWFLPRLRSISIDGYFKCGDIGIVEPTEAVHRFEHPHSDSLVSMLQKRLTKNDTFHIEVKGITVDWTDEMKAMLQRIAGQGVLLEIFEGSKPVEWLKRTQ</sequence>
<evidence type="ECO:0000313" key="1">
    <source>
        <dbReference type="EMBL" id="KAF5362104.1"/>
    </source>
</evidence>
<protein>
    <recommendedName>
        <fullName evidence="3">F-box domain-containing protein</fullName>
    </recommendedName>
</protein>
<keyword evidence="2" id="KW-1185">Reference proteome</keyword>
<dbReference type="OrthoDB" id="2824402at2759"/>
<dbReference type="Gene3D" id="3.80.10.10">
    <property type="entry name" value="Ribonuclease Inhibitor"/>
    <property type="match status" value="1"/>
</dbReference>